<feature type="region of interest" description="Disordered" evidence="1">
    <location>
        <begin position="28"/>
        <end position="58"/>
    </location>
</feature>
<name>A0A507AN47_9PEZI</name>
<gene>
    <name evidence="2" type="ORF">E0L32_010590</name>
</gene>
<sequence>MPLLLYKAGNGAGDLSYPRQQGAIGTRCDDEQGDDCGDGDNEVKGATNNGDGALNNSVTDKTADWRTWTLMDGPGRAWTATGLSWKGTVANKTSVAWTALA</sequence>
<comment type="caution">
    <text evidence="2">The sequence shown here is derived from an EMBL/GenBank/DDBJ whole genome shotgun (WGS) entry which is preliminary data.</text>
</comment>
<feature type="compositionally biased region" description="Polar residues" evidence="1">
    <location>
        <begin position="46"/>
        <end position="58"/>
    </location>
</feature>
<dbReference type="RefSeq" id="XP_030989405.1">
    <property type="nucleotide sequence ID" value="XM_031133225.1"/>
</dbReference>
<organism evidence="2 3">
    <name type="scientific">Thyridium curvatum</name>
    <dbReference type="NCBI Taxonomy" id="1093900"/>
    <lineage>
        <taxon>Eukaryota</taxon>
        <taxon>Fungi</taxon>
        <taxon>Dikarya</taxon>
        <taxon>Ascomycota</taxon>
        <taxon>Pezizomycotina</taxon>
        <taxon>Sordariomycetes</taxon>
        <taxon>Sordariomycetidae</taxon>
        <taxon>Thyridiales</taxon>
        <taxon>Thyridiaceae</taxon>
        <taxon>Thyridium</taxon>
    </lineage>
</organism>
<dbReference type="Proteomes" id="UP000319257">
    <property type="component" value="Unassembled WGS sequence"/>
</dbReference>
<dbReference type="GeneID" id="41978037"/>
<dbReference type="AlphaFoldDB" id="A0A507AN47"/>
<protein>
    <submittedName>
        <fullName evidence="2">Uncharacterized protein</fullName>
    </submittedName>
</protein>
<evidence type="ECO:0000256" key="1">
    <source>
        <dbReference type="SAM" id="MobiDB-lite"/>
    </source>
</evidence>
<accession>A0A507AN47</accession>
<evidence type="ECO:0000313" key="2">
    <source>
        <dbReference type="EMBL" id="TPX07694.1"/>
    </source>
</evidence>
<evidence type="ECO:0000313" key="3">
    <source>
        <dbReference type="Proteomes" id="UP000319257"/>
    </source>
</evidence>
<dbReference type="InParanoid" id="A0A507AN47"/>
<dbReference type="EMBL" id="SKBQ01000087">
    <property type="protein sequence ID" value="TPX07694.1"/>
    <property type="molecule type" value="Genomic_DNA"/>
</dbReference>
<keyword evidence="3" id="KW-1185">Reference proteome</keyword>
<reference evidence="2 3" key="1">
    <citation type="submission" date="2019-06" db="EMBL/GenBank/DDBJ databases">
        <title>Draft genome sequence of the filamentous fungus Phialemoniopsis curvata isolated from diesel fuel.</title>
        <authorList>
            <person name="Varaljay V.A."/>
            <person name="Lyon W.J."/>
            <person name="Crouch A.L."/>
            <person name="Drake C.E."/>
            <person name="Hollomon J.M."/>
            <person name="Nadeau L.J."/>
            <person name="Nunn H.S."/>
            <person name="Stevenson B.S."/>
            <person name="Bojanowski C.L."/>
            <person name="Crookes-Goodson W.J."/>
        </authorList>
    </citation>
    <scope>NUCLEOTIDE SEQUENCE [LARGE SCALE GENOMIC DNA]</scope>
    <source>
        <strain evidence="2 3">D216</strain>
    </source>
</reference>
<proteinExistence type="predicted"/>
<feature type="compositionally biased region" description="Acidic residues" evidence="1">
    <location>
        <begin position="31"/>
        <end position="40"/>
    </location>
</feature>